<protein>
    <submittedName>
        <fullName evidence="2">Uncharacterized protein</fullName>
    </submittedName>
</protein>
<feature type="compositionally biased region" description="Basic and acidic residues" evidence="1">
    <location>
        <begin position="29"/>
        <end position="52"/>
    </location>
</feature>
<dbReference type="EMBL" id="QYYD01000001">
    <property type="protein sequence ID" value="RJF78881.1"/>
    <property type="molecule type" value="Genomic_DNA"/>
</dbReference>
<evidence type="ECO:0000313" key="2">
    <source>
        <dbReference type="EMBL" id="RJF78881.1"/>
    </source>
</evidence>
<gene>
    <name evidence="2" type="ORF">D4Q52_01665</name>
</gene>
<evidence type="ECO:0000313" key="3">
    <source>
        <dbReference type="Proteomes" id="UP000285523"/>
    </source>
</evidence>
<proteinExistence type="predicted"/>
<sequence>MAQERGEIQDGVDAYVVAAFAGGQGSEVISRRSERCSPDERSDIRGAADQRRSSPGYRSAHPGYDC</sequence>
<name>A0A418VRA7_RHOPL</name>
<dbReference type="AlphaFoldDB" id="A0A418VRA7"/>
<feature type="region of interest" description="Disordered" evidence="1">
    <location>
        <begin position="25"/>
        <end position="66"/>
    </location>
</feature>
<comment type="caution">
    <text evidence="2">The sequence shown here is derived from an EMBL/GenBank/DDBJ whole genome shotgun (WGS) entry which is preliminary data.</text>
</comment>
<accession>A0A418VRA7</accession>
<dbReference type="Proteomes" id="UP000285523">
    <property type="component" value="Unassembled WGS sequence"/>
</dbReference>
<reference evidence="2 3" key="1">
    <citation type="submission" date="2018-09" db="EMBL/GenBank/DDBJ databases">
        <title>Draft genome sequence of Rhodopseudomonas palustris 2.1.18.</title>
        <authorList>
            <person name="Robertson S.L."/>
            <person name="Meyer T.E."/>
            <person name="Kyndt J.A."/>
        </authorList>
    </citation>
    <scope>NUCLEOTIDE SEQUENCE [LARGE SCALE GENOMIC DNA]</scope>
    <source>
        <strain evidence="2 3">2.1.18</strain>
    </source>
</reference>
<organism evidence="2 3">
    <name type="scientific">Rhodopseudomonas palustris</name>
    <dbReference type="NCBI Taxonomy" id="1076"/>
    <lineage>
        <taxon>Bacteria</taxon>
        <taxon>Pseudomonadati</taxon>
        <taxon>Pseudomonadota</taxon>
        <taxon>Alphaproteobacteria</taxon>
        <taxon>Hyphomicrobiales</taxon>
        <taxon>Nitrobacteraceae</taxon>
        <taxon>Rhodopseudomonas</taxon>
    </lineage>
</organism>
<evidence type="ECO:0000256" key="1">
    <source>
        <dbReference type="SAM" id="MobiDB-lite"/>
    </source>
</evidence>